<dbReference type="EMBL" id="MDTQ01000001">
    <property type="protein sequence ID" value="ODC04384.1"/>
    <property type="molecule type" value="Genomic_DNA"/>
</dbReference>
<evidence type="ECO:0000313" key="4">
    <source>
        <dbReference type="EMBL" id="ODC04384.1"/>
    </source>
</evidence>
<comment type="caution">
    <text evidence="4">The sequence shown here is derived from an EMBL/GenBank/DDBJ whole genome shotgun (WGS) entry which is preliminary data.</text>
</comment>
<dbReference type="SUPFAM" id="SSF56925">
    <property type="entry name" value="OMPA-like"/>
    <property type="match status" value="1"/>
</dbReference>
<dbReference type="Gene3D" id="2.40.160.20">
    <property type="match status" value="1"/>
</dbReference>
<feature type="signal peptide" evidence="2">
    <location>
        <begin position="1"/>
        <end position="18"/>
    </location>
</feature>
<organism evidence="4 5">
    <name type="scientific">Terasakiispira papahanaumokuakeensis</name>
    <dbReference type="NCBI Taxonomy" id="197479"/>
    <lineage>
        <taxon>Bacteria</taxon>
        <taxon>Pseudomonadati</taxon>
        <taxon>Pseudomonadota</taxon>
        <taxon>Gammaproteobacteria</taxon>
        <taxon>Oceanospirillales</taxon>
        <taxon>Terasakiispira</taxon>
    </lineage>
</organism>
<evidence type="ECO:0000256" key="2">
    <source>
        <dbReference type="SAM" id="SignalP"/>
    </source>
</evidence>
<name>A0A1E2VBQ7_9GAMM</name>
<dbReference type="Pfam" id="PF13505">
    <property type="entry name" value="OMP_b-brl"/>
    <property type="match status" value="1"/>
</dbReference>
<reference evidence="4 5" key="1">
    <citation type="submission" date="2016-08" db="EMBL/GenBank/DDBJ databases">
        <authorList>
            <person name="Seilhamer J.J."/>
        </authorList>
    </citation>
    <scope>NUCLEOTIDE SEQUENCE [LARGE SCALE GENOMIC DNA]</scope>
    <source>
        <strain evidence="4 5">PH27A</strain>
    </source>
</reference>
<feature type="chain" id="PRO_5009119690" description="Outer membrane protein beta-barrel domain-containing protein" evidence="2">
    <location>
        <begin position="19"/>
        <end position="224"/>
    </location>
</feature>
<accession>A0A1E2VBQ7</accession>
<protein>
    <recommendedName>
        <fullName evidence="3">Outer membrane protein beta-barrel domain-containing protein</fullName>
    </recommendedName>
</protein>
<keyword evidence="5" id="KW-1185">Reference proteome</keyword>
<feature type="domain" description="Outer membrane protein beta-barrel" evidence="3">
    <location>
        <begin position="7"/>
        <end position="224"/>
    </location>
</feature>
<dbReference type="OrthoDB" id="9805832at2"/>
<dbReference type="InterPro" id="IPR011250">
    <property type="entry name" value="OMP/PagP_B-barrel"/>
</dbReference>
<proteinExistence type="predicted"/>
<dbReference type="InterPro" id="IPR027385">
    <property type="entry name" value="Beta-barrel_OMP"/>
</dbReference>
<evidence type="ECO:0000256" key="1">
    <source>
        <dbReference type="ARBA" id="ARBA00022729"/>
    </source>
</evidence>
<dbReference type="STRING" id="197479.BFW38_13435"/>
<evidence type="ECO:0000259" key="3">
    <source>
        <dbReference type="Pfam" id="PF13505"/>
    </source>
</evidence>
<gene>
    <name evidence="4" type="ORF">BFW38_13435</name>
</gene>
<dbReference type="RefSeq" id="WP_068999365.1">
    <property type="nucleotide sequence ID" value="NZ_MDTQ01000001.1"/>
</dbReference>
<sequence length="224" mass="24345">MKYAIAGVALLMAATAQAGPYVFVEGGQASGDFDLNSFNEFNRSIEAAGGQAALSDDDQDTALGLGVGYAFTSHWAVEVSYLDLGEFSAQSDTSDTTSTGFNRQRHVKETLDVSGLNFSGIGRLPVTSSLSLEGLAGFAWLKQKGTGRAWGQTFDEAGDVVRTQYQRAHDDRNDWAPLLGVGVRYQLNDHWQAGLRYRRIFGAKADVLDEYDLDLFTAGVSYQF</sequence>
<dbReference type="AlphaFoldDB" id="A0A1E2VBQ7"/>
<evidence type="ECO:0000313" key="5">
    <source>
        <dbReference type="Proteomes" id="UP000094291"/>
    </source>
</evidence>
<dbReference type="Proteomes" id="UP000094291">
    <property type="component" value="Unassembled WGS sequence"/>
</dbReference>
<keyword evidence="1 2" id="KW-0732">Signal</keyword>